<name>A0ABQ5ZWT6_9HYPH</name>
<protein>
    <submittedName>
        <fullName evidence="1">Uncharacterized protein</fullName>
    </submittedName>
</protein>
<proteinExistence type="predicted"/>
<organism evidence="1 2">
    <name type="scientific">Shinella yambaruensis</name>
    <dbReference type="NCBI Taxonomy" id="415996"/>
    <lineage>
        <taxon>Bacteria</taxon>
        <taxon>Pseudomonadati</taxon>
        <taxon>Pseudomonadota</taxon>
        <taxon>Alphaproteobacteria</taxon>
        <taxon>Hyphomicrobiales</taxon>
        <taxon>Rhizobiaceae</taxon>
        <taxon>Shinella</taxon>
    </lineage>
</organism>
<evidence type="ECO:0000313" key="2">
    <source>
        <dbReference type="Proteomes" id="UP001156702"/>
    </source>
</evidence>
<comment type="caution">
    <text evidence="1">The sequence shown here is derived from an EMBL/GenBank/DDBJ whole genome shotgun (WGS) entry which is preliminary data.</text>
</comment>
<dbReference type="EMBL" id="BSOP01000069">
    <property type="protein sequence ID" value="GLR55162.1"/>
    <property type="molecule type" value="Genomic_DNA"/>
</dbReference>
<dbReference type="RefSeq" id="WP_245083060.1">
    <property type="nucleotide sequence ID" value="NZ_BSOP01000069.1"/>
</dbReference>
<reference evidence="2" key="1">
    <citation type="journal article" date="2019" name="Int. J. Syst. Evol. Microbiol.">
        <title>The Global Catalogue of Microorganisms (GCM) 10K type strain sequencing project: providing services to taxonomists for standard genome sequencing and annotation.</title>
        <authorList>
            <consortium name="The Broad Institute Genomics Platform"/>
            <consortium name="The Broad Institute Genome Sequencing Center for Infectious Disease"/>
            <person name="Wu L."/>
            <person name="Ma J."/>
        </authorList>
    </citation>
    <scope>NUCLEOTIDE SEQUENCE [LARGE SCALE GENOMIC DNA]</scope>
    <source>
        <strain evidence="2">NBRC 102122</strain>
    </source>
</reference>
<keyword evidence="2" id="KW-1185">Reference proteome</keyword>
<evidence type="ECO:0000313" key="1">
    <source>
        <dbReference type="EMBL" id="GLR55162.1"/>
    </source>
</evidence>
<gene>
    <name evidence="1" type="ORF">GCM10007923_63830</name>
</gene>
<accession>A0ABQ5ZWT6</accession>
<dbReference type="Proteomes" id="UP001156702">
    <property type="component" value="Unassembled WGS sequence"/>
</dbReference>
<sequence length="112" mass="12074">MSDAIPADIKVKAGSASCEFFALVAEGEGEADAIIAIVSNALVSERQNSHRDLDVRQNPALRGRVAYEASIAAAPLYHDGTPRKPWDQLGDVERWSWERPVSTKPSIGSADV</sequence>